<organism evidence="1 2">
    <name type="scientific">Paracoccus alcaliphilus</name>
    <dbReference type="NCBI Taxonomy" id="34002"/>
    <lineage>
        <taxon>Bacteria</taxon>
        <taxon>Pseudomonadati</taxon>
        <taxon>Pseudomonadota</taxon>
        <taxon>Alphaproteobacteria</taxon>
        <taxon>Rhodobacterales</taxon>
        <taxon>Paracoccaceae</taxon>
        <taxon>Paracoccus</taxon>
    </lineage>
</organism>
<gene>
    <name evidence="1" type="ORF">SAMN04489859_101956</name>
</gene>
<dbReference type="InterPro" id="IPR027417">
    <property type="entry name" value="P-loop_NTPase"/>
</dbReference>
<name>A0A1H8JY97_9RHOB</name>
<dbReference type="RefSeq" id="WP_244519235.1">
    <property type="nucleotide sequence ID" value="NZ_CP067126.1"/>
</dbReference>
<dbReference type="GO" id="GO:0016740">
    <property type="term" value="F:transferase activity"/>
    <property type="evidence" value="ECO:0007669"/>
    <property type="project" value="UniProtKB-KW"/>
</dbReference>
<dbReference type="Proteomes" id="UP000199054">
    <property type="component" value="Unassembled WGS sequence"/>
</dbReference>
<dbReference type="STRING" id="34002.SAMN04489859_101956"/>
<dbReference type="Gene3D" id="3.40.50.300">
    <property type="entry name" value="P-loop containing nucleotide triphosphate hydrolases"/>
    <property type="match status" value="1"/>
</dbReference>
<accession>A0A1H8JY97</accession>
<keyword evidence="2" id="KW-1185">Reference proteome</keyword>
<dbReference type="AlphaFoldDB" id="A0A1H8JY97"/>
<evidence type="ECO:0000313" key="1">
    <source>
        <dbReference type="EMBL" id="SEN85703.1"/>
    </source>
</evidence>
<keyword evidence="1" id="KW-0808">Transferase</keyword>
<proteinExistence type="predicted"/>
<reference evidence="1 2" key="1">
    <citation type="submission" date="2016-10" db="EMBL/GenBank/DDBJ databases">
        <authorList>
            <person name="de Groot N.N."/>
        </authorList>
    </citation>
    <scope>NUCLEOTIDE SEQUENCE [LARGE SCALE GENOMIC DNA]</scope>
    <source>
        <strain evidence="1 2">DSM 8512</strain>
    </source>
</reference>
<evidence type="ECO:0000313" key="2">
    <source>
        <dbReference type="Proteomes" id="UP000199054"/>
    </source>
</evidence>
<sequence length="357" mass="38504">MEAAPLRAADPSGQPMRGGLILGSARCGSTLLSQVLRLHPDILSLSELFSTAGPHAFRPVRTRISGAAFWHRLARPSAALSQLANPDIAPDEFLYGRVADPAHDPYACPPLLAVTLPHLSERPDDLFARLATAANARLDLPLADHYRALFADLAGEAGGKRIWVERSGGSLAAAGTLRGLFPEARPVLLLRNGADTALSMRDYPAARLAIWMWSRLRPLGIDLLGPRGHYGRGALWPVIAAIGGQVGVRRILSRRPGLRECGAFWSAVTVAGLRGMEGARPLVLHYEDLCTRPRSELARLGIYLTGRAPEDWLNAASGLPRVRPSRVDQLPGPERDILTRAVERGEFALAAAGLARR</sequence>
<dbReference type="SUPFAM" id="SSF52540">
    <property type="entry name" value="P-loop containing nucleoside triphosphate hydrolases"/>
    <property type="match status" value="1"/>
</dbReference>
<protein>
    <submittedName>
        <fullName evidence="1">Sulfotransferase family protein</fullName>
    </submittedName>
</protein>
<dbReference type="EMBL" id="FODE01000019">
    <property type="protein sequence ID" value="SEN85703.1"/>
    <property type="molecule type" value="Genomic_DNA"/>
</dbReference>